<sequence>MTEIVEHLKGISPPSDPRVAAARQRWAARYVLIDDEQYKKSFTLPLLKCVNLDEADYVLKEIHEGVCGNHMGGRSLAQKALRQGFYWPIMKHDAMELVKRCEKCQKFGKVPRLPTEELNVITAPWPFAMWGLDLIGPLPMVW</sequence>
<evidence type="ECO:0000313" key="3">
    <source>
        <dbReference type="Proteomes" id="UP000187203"/>
    </source>
</evidence>
<protein>
    <recommendedName>
        <fullName evidence="1">Integrase zinc-binding domain-containing protein</fullName>
    </recommendedName>
</protein>
<accession>A0A1R3HN17</accession>
<dbReference type="PANTHER" id="PTHR48475:SF2">
    <property type="entry name" value="RIBONUCLEASE H"/>
    <property type="match status" value="1"/>
</dbReference>
<comment type="caution">
    <text evidence="2">The sequence shown here is derived from an EMBL/GenBank/DDBJ whole genome shotgun (WGS) entry which is preliminary data.</text>
</comment>
<organism evidence="2 3">
    <name type="scientific">Corchorus olitorius</name>
    <dbReference type="NCBI Taxonomy" id="93759"/>
    <lineage>
        <taxon>Eukaryota</taxon>
        <taxon>Viridiplantae</taxon>
        <taxon>Streptophyta</taxon>
        <taxon>Embryophyta</taxon>
        <taxon>Tracheophyta</taxon>
        <taxon>Spermatophyta</taxon>
        <taxon>Magnoliopsida</taxon>
        <taxon>eudicotyledons</taxon>
        <taxon>Gunneridae</taxon>
        <taxon>Pentapetalae</taxon>
        <taxon>rosids</taxon>
        <taxon>malvids</taxon>
        <taxon>Malvales</taxon>
        <taxon>Malvaceae</taxon>
        <taxon>Grewioideae</taxon>
        <taxon>Apeibeae</taxon>
        <taxon>Corchorus</taxon>
    </lineage>
</organism>
<dbReference type="EMBL" id="AWUE01019757">
    <property type="protein sequence ID" value="OMO71662.1"/>
    <property type="molecule type" value="Genomic_DNA"/>
</dbReference>
<reference evidence="3" key="1">
    <citation type="submission" date="2013-09" db="EMBL/GenBank/DDBJ databases">
        <title>Corchorus olitorius genome sequencing.</title>
        <authorList>
            <person name="Alam M."/>
            <person name="Haque M.S."/>
            <person name="Islam M.S."/>
            <person name="Emdad E.M."/>
            <person name="Islam M.M."/>
            <person name="Ahmed B."/>
            <person name="Halim A."/>
            <person name="Hossen Q.M.M."/>
            <person name="Hossain M.Z."/>
            <person name="Ahmed R."/>
            <person name="Khan M.M."/>
            <person name="Islam R."/>
            <person name="Rashid M.M."/>
            <person name="Khan S.A."/>
            <person name="Rahman M.S."/>
            <person name="Alam M."/>
            <person name="Yahiya A.S."/>
            <person name="Khan M.S."/>
            <person name="Azam M.S."/>
            <person name="Haque T."/>
            <person name="Lashkar M.Z.H."/>
            <person name="Akhand A.I."/>
            <person name="Morshed G."/>
            <person name="Roy S."/>
            <person name="Uddin K.S."/>
            <person name="Rabeya T."/>
            <person name="Hossain A.S."/>
            <person name="Chowdhury A."/>
            <person name="Snigdha A.R."/>
            <person name="Mortoza M.S."/>
            <person name="Matin S.A."/>
            <person name="Hoque S.M.E."/>
            <person name="Islam M.K."/>
            <person name="Roy D.K."/>
            <person name="Haider R."/>
            <person name="Moosa M.M."/>
            <person name="Elias S.M."/>
            <person name="Hasan A.M."/>
            <person name="Jahan S."/>
            <person name="Shafiuddin M."/>
            <person name="Mahmood N."/>
            <person name="Shommy N.S."/>
        </authorList>
    </citation>
    <scope>NUCLEOTIDE SEQUENCE [LARGE SCALE GENOMIC DNA]</scope>
    <source>
        <strain evidence="3">cv. O-4</strain>
    </source>
</reference>
<proteinExistence type="predicted"/>
<dbReference type="OrthoDB" id="989289at2759"/>
<dbReference type="Pfam" id="PF17921">
    <property type="entry name" value="Integrase_H2C2"/>
    <property type="match status" value="1"/>
</dbReference>
<keyword evidence="3" id="KW-1185">Reference proteome</keyword>
<evidence type="ECO:0000313" key="2">
    <source>
        <dbReference type="EMBL" id="OMO71662.1"/>
    </source>
</evidence>
<evidence type="ECO:0000259" key="1">
    <source>
        <dbReference type="Pfam" id="PF17921"/>
    </source>
</evidence>
<dbReference type="InterPro" id="IPR041588">
    <property type="entry name" value="Integrase_H2C2"/>
</dbReference>
<dbReference type="Proteomes" id="UP000187203">
    <property type="component" value="Unassembled WGS sequence"/>
</dbReference>
<name>A0A1R3HN17_9ROSI</name>
<dbReference type="AlphaFoldDB" id="A0A1R3HN17"/>
<dbReference type="PANTHER" id="PTHR48475">
    <property type="entry name" value="RIBONUCLEASE H"/>
    <property type="match status" value="1"/>
</dbReference>
<feature type="domain" description="Integrase zinc-binding" evidence="1">
    <location>
        <begin position="55"/>
        <end position="107"/>
    </location>
</feature>
<dbReference type="Gene3D" id="1.10.340.70">
    <property type="match status" value="1"/>
</dbReference>
<gene>
    <name evidence="2" type="ORF">COLO4_28125</name>
</gene>
<dbReference type="STRING" id="93759.A0A1R3HN17"/>